<evidence type="ECO:0000256" key="1">
    <source>
        <dbReference type="SAM" id="Phobius"/>
    </source>
</evidence>
<dbReference type="InterPro" id="IPR003961">
    <property type="entry name" value="FN3_dom"/>
</dbReference>
<feature type="transmembrane region" description="Helical" evidence="1">
    <location>
        <begin position="231"/>
        <end position="254"/>
    </location>
</feature>
<keyword evidence="1" id="KW-0472">Membrane</keyword>
<feature type="domain" description="Fibronectin type-III" evidence="2">
    <location>
        <begin position="28"/>
        <end position="125"/>
    </location>
</feature>
<proteinExistence type="predicted"/>
<evidence type="ECO:0000313" key="3">
    <source>
        <dbReference type="EMBL" id="GCC34979.1"/>
    </source>
</evidence>
<dbReference type="PROSITE" id="PS50853">
    <property type="entry name" value="FN3"/>
    <property type="match status" value="2"/>
</dbReference>
<keyword evidence="4" id="KW-1185">Reference proteome</keyword>
<comment type="caution">
    <text evidence="3">The sequence shown here is derived from an EMBL/GenBank/DDBJ whole genome shotgun (WGS) entry which is preliminary data.</text>
</comment>
<gene>
    <name evidence="3" type="ORF">chiPu_0013457</name>
</gene>
<organism evidence="3 4">
    <name type="scientific">Chiloscyllium punctatum</name>
    <name type="common">Brownbanded bambooshark</name>
    <name type="synonym">Hemiscyllium punctatum</name>
    <dbReference type="NCBI Taxonomy" id="137246"/>
    <lineage>
        <taxon>Eukaryota</taxon>
        <taxon>Metazoa</taxon>
        <taxon>Chordata</taxon>
        <taxon>Craniata</taxon>
        <taxon>Vertebrata</taxon>
        <taxon>Chondrichthyes</taxon>
        <taxon>Elasmobranchii</taxon>
        <taxon>Galeomorphii</taxon>
        <taxon>Galeoidea</taxon>
        <taxon>Orectolobiformes</taxon>
        <taxon>Hemiscylliidae</taxon>
        <taxon>Chiloscyllium</taxon>
    </lineage>
</organism>
<dbReference type="InterPro" id="IPR050650">
    <property type="entry name" value="Type-II_Cytokine-TF_Rcpt"/>
</dbReference>
<dbReference type="InterPro" id="IPR036116">
    <property type="entry name" value="FN3_sf"/>
</dbReference>
<keyword evidence="1" id="KW-1133">Transmembrane helix</keyword>
<dbReference type="PANTHER" id="PTHR20859">
    <property type="entry name" value="INTERFERON/INTERLEUKIN RECEPTOR"/>
    <property type="match status" value="1"/>
</dbReference>
<dbReference type="OrthoDB" id="8724082at2759"/>
<dbReference type="Pfam" id="PF01108">
    <property type="entry name" value="Tissue_fac"/>
    <property type="match status" value="1"/>
</dbReference>
<dbReference type="SUPFAM" id="SSF49265">
    <property type="entry name" value="Fibronectin type III"/>
    <property type="match status" value="2"/>
</dbReference>
<dbReference type="Gene3D" id="2.60.40.10">
    <property type="entry name" value="Immunoglobulins"/>
    <property type="match status" value="2"/>
</dbReference>
<dbReference type="CDD" id="cd00063">
    <property type="entry name" value="FN3"/>
    <property type="match status" value="2"/>
</dbReference>
<dbReference type="EMBL" id="BEZZ01000652">
    <property type="protein sequence ID" value="GCC34979.1"/>
    <property type="molecule type" value="Genomic_DNA"/>
</dbReference>
<accession>A0A401SX49</accession>
<dbReference type="InterPro" id="IPR013783">
    <property type="entry name" value="Ig-like_fold"/>
</dbReference>
<dbReference type="GO" id="GO:0005886">
    <property type="term" value="C:plasma membrane"/>
    <property type="evidence" value="ECO:0007669"/>
    <property type="project" value="TreeGrafter"/>
</dbReference>
<sequence>RDMAMDTNLIRCGLTAAFIFTVFGKLPVPQNVKMHTINFKNLLQWSPVTYHKGNVNYSVEYQSYYDKAFKKHAHFKKGCTSITMTECDLSILSVMVGYYLRVRAEYENETSEWAVIDEFEPSVHTEIGPPSVVVKPRLDMLDVNIIGPVNENNYKSMQEYFLDLAYKVSYWKVGEEEKVESINTNQKMTTLTNLEAWTTYCLKVEPVLHNRKTHPSSIVCGTTMDNGRAPVWQVIVTLLASICVVFGVTMGIFYSSHYIHRAVKHSFQPSYNLPEHIKEYLKEPSLTSQFLLPPPNMYEESFDKLSIISDIQQSFDNTNIDMNTNMEMVEKQP</sequence>
<evidence type="ECO:0000313" key="4">
    <source>
        <dbReference type="Proteomes" id="UP000287033"/>
    </source>
</evidence>
<feature type="domain" description="Fibronectin type-III" evidence="2">
    <location>
        <begin position="126"/>
        <end position="226"/>
    </location>
</feature>
<dbReference type="Proteomes" id="UP000287033">
    <property type="component" value="Unassembled WGS sequence"/>
</dbReference>
<reference evidence="3 4" key="1">
    <citation type="journal article" date="2018" name="Nat. Ecol. Evol.">
        <title>Shark genomes provide insights into elasmobranch evolution and the origin of vertebrates.</title>
        <authorList>
            <person name="Hara Y"/>
            <person name="Yamaguchi K"/>
            <person name="Onimaru K"/>
            <person name="Kadota M"/>
            <person name="Koyanagi M"/>
            <person name="Keeley SD"/>
            <person name="Tatsumi K"/>
            <person name="Tanaka K"/>
            <person name="Motone F"/>
            <person name="Kageyama Y"/>
            <person name="Nozu R"/>
            <person name="Adachi N"/>
            <person name="Nishimura O"/>
            <person name="Nakagawa R"/>
            <person name="Tanegashima C"/>
            <person name="Kiyatake I"/>
            <person name="Matsumoto R"/>
            <person name="Murakumo K"/>
            <person name="Nishida K"/>
            <person name="Terakita A"/>
            <person name="Kuratani S"/>
            <person name="Sato K"/>
            <person name="Hyodo S Kuraku.S."/>
        </authorList>
    </citation>
    <scope>NUCLEOTIDE SEQUENCE [LARGE SCALE GENOMIC DNA]</scope>
</reference>
<dbReference type="STRING" id="137246.A0A401SX49"/>
<evidence type="ECO:0000259" key="2">
    <source>
        <dbReference type="PROSITE" id="PS50853"/>
    </source>
</evidence>
<name>A0A401SX49_CHIPU</name>
<dbReference type="AlphaFoldDB" id="A0A401SX49"/>
<dbReference type="OMA" id="YRSEYKW"/>
<dbReference type="Pfam" id="PF09294">
    <property type="entry name" value="Interfer-bind"/>
    <property type="match status" value="1"/>
</dbReference>
<protein>
    <recommendedName>
        <fullName evidence="2">Fibronectin type-III domain-containing protein</fullName>
    </recommendedName>
</protein>
<dbReference type="InterPro" id="IPR015373">
    <property type="entry name" value="Interferon/interleukin_rcp_dom"/>
</dbReference>
<feature type="non-terminal residue" evidence="3">
    <location>
        <position position="1"/>
    </location>
</feature>
<dbReference type="GO" id="GO:0004920">
    <property type="term" value="F:interleukin-10 receptor activity"/>
    <property type="evidence" value="ECO:0007669"/>
    <property type="project" value="TreeGrafter"/>
</dbReference>
<dbReference type="PANTHER" id="PTHR20859:SF50">
    <property type="entry name" value="INTERLEUKIN-10 RECEPTOR SUBUNIT BETA"/>
    <property type="match status" value="1"/>
</dbReference>
<keyword evidence="1" id="KW-0812">Transmembrane</keyword>